<feature type="transmembrane region" description="Helical" evidence="7">
    <location>
        <begin position="98"/>
        <end position="115"/>
    </location>
</feature>
<evidence type="ECO:0000256" key="6">
    <source>
        <dbReference type="SAM" id="MobiDB-lite"/>
    </source>
</evidence>
<dbReference type="Pfam" id="PF07690">
    <property type="entry name" value="MFS_1"/>
    <property type="match status" value="2"/>
</dbReference>
<dbReference type="GO" id="GO:0015881">
    <property type="term" value="P:creatine transmembrane transport"/>
    <property type="evidence" value="ECO:0007669"/>
    <property type="project" value="TreeGrafter"/>
</dbReference>
<dbReference type="Gene3D" id="1.20.1250.20">
    <property type="entry name" value="MFS general substrate transporter like domains"/>
    <property type="match status" value="2"/>
</dbReference>
<evidence type="ECO:0000313" key="8">
    <source>
        <dbReference type="EMBL" id="CAE1279462.1"/>
    </source>
</evidence>
<dbReference type="AlphaFoldDB" id="A0A812CVJ0"/>
<dbReference type="PANTHER" id="PTHR11360">
    <property type="entry name" value="MONOCARBOXYLATE TRANSPORTER"/>
    <property type="match status" value="1"/>
</dbReference>
<evidence type="ECO:0000256" key="7">
    <source>
        <dbReference type="SAM" id="Phobius"/>
    </source>
</evidence>
<dbReference type="GO" id="GO:0005886">
    <property type="term" value="C:plasma membrane"/>
    <property type="evidence" value="ECO:0007669"/>
    <property type="project" value="UniProtKB-SubCell"/>
</dbReference>
<accession>A0A812CVJ0</accession>
<dbReference type="SUPFAM" id="SSF103473">
    <property type="entry name" value="MFS general substrate transporter"/>
    <property type="match status" value="1"/>
</dbReference>
<feature type="transmembrane region" description="Helical" evidence="7">
    <location>
        <begin position="296"/>
        <end position="319"/>
    </location>
</feature>
<feature type="region of interest" description="Disordered" evidence="6">
    <location>
        <begin position="152"/>
        <end position="182"/>
    </location>
</feature>
<feature type="transmembrane region" description="Helical" evidence="7">
    <location>
        <begin position="9"/>
        <end position="27"/>
    </location>
</feature>
<dbReference type="OrthoDB" id="2213137at2759"/>
<evidence type="ECO:0000256" key="1">
    <source>
        <dbReference type="ARBA" id="ARBA00004651"/>
    </source>
</evidence>
<dbReference type="EMBL" id="CAHIKZ030002020">
    <property type="protein sequence ID" value="CAE1279462.1"/>
    <property type="molecule type" value="Genomic_DNA"/>
</dbReference>
<feature type="transmembrane region" description="Helical" evidence="7">
    <location>
        <begin position="331"/>
        <end position="350"/>
    </location>
</feature>
<gene>
    <name evidence="8" type="ORF">SPHA_41806</name>
</gene>
<dbReference type="GO" id="GO:0022857">
    <property type="term" value="F:transmembrane transporter activity"/>
    <property type="evidence" value="ECO:0007669"/>
    <property type="project" value="InterPro"/>
</dbReference>
<comment type="caution">
    <text evidence="8">The sequence shown here is derived from an EMBL/GenBank/DDBJ whole genome shotgun (WGS) entry which is preliminary data.</text>
</comment>
<feature type="transmembrane region" description="Helical" evidence="7">
    <location>
        <begin position="39"/>
        <end position="59"/>
    </location>
</feature>
<evidence type="ECO:0000313" key="9">
    <source>
        <dbReference type="Proteomes" id="UP000597762"/>
    </source>
</evidence>
<evidence type="ECO:0000256" key="3">
    <source>
        <dbReference type="ARBA" id="ARBA00022692"/>
    </source>
</evidence>
<dbReference type="Proteomes" id="UP000597762">
    <property type="component" value="Unassembled WGS sequence"/>
</dbReference>
<keyword evidence="9" id="KW-1185">Reference proteome</keyword>
<dbReference type="InterPro" id="IPR011701">
    <property type="entry name" value="MFS"/>
</dbReference>
<feature type="transmembrane region" description="Helical" evidence="7">
    <location>
        <begin position="209"/>
        <end position="229"/>
    </location>
</feature>
<proteinExistence type="predicted"/>
<keyword evidence="5 7" id="KW-0472">Membrane</keyword>
<evidence type="ECO:0000256" key="4">
    <source>
        <dbReference type="ARBA" id="ARBA00022989"/>
    </source>
</evidence>
<feature type="transmembrane region" description="Helical" evidence="7">
    <location>
        <begin position="356"/>
        <end position="378"/>
    </location>
</feature>
<sequence length="386" mass="42755">MFNASHRQVIICGGFISALATIGSFFAGKVEVLYVTHGILSGSFAGISNFAGNTIVGSYFKKKRTLAVGISQSGIGFGAFSFNYLLERSISFYGMRGTFLLISGLLLNFVVYGALSRPLKTVKMRKKEMKEIKLKSMNEFLLKPESEFDPDEKPIEYKEGTNIKNSNEHRNHSEKKPPTNMSNNISSKLNHLRLTIFDPDVMKNPSMQLLLTVYFFWTAGECVMTYLPAKAVDTGLTREQGALMMSIYGAVIAFSQIVAGILADLLHIPTSYLLMASLFGMSAFSLSFTFCHSFSLFVVCASLFAICHGFTCPLRVVLVSSILGVKNLTKGYSPLCLLMGLTYIIDTIIAGSLFDVIFYFISGTLFVACIFSSGLVYMQRKRKFYE</sequence>
<dbReference type="PANTHER" id="PTHR11360:SF318">
    <property type="entry name" value="MONOCARBOXYLATE TRANSPORTER 12"/>
    <property type="match status" value="1"/>
</dbReference>
<comment type="subcellular location">
    <subcellularLocation>
        <location evidence="1">Cell membrane</location>
        <topology evidence="1">Multi-pass membrane protein</topology>
    </subcellularLocation>
</comment>
<dbReference type="InterPro" id="IPR036259">
    <property type="entry name" value="MFS_trans_sf"/>
</dbReference>
<evidence type="ECO:0000256" key="5">
    <source>
        <dbReference type="ARBA" id="ARBA00023136"/>
    </source>
</evidence>
<feature type="compositionally biased region" description="Basic and acidic residues" evidence="6">
    <location>
        <begin position="152"/>
        <end position="177"/>
    </location>
</feature>
<keyword evidence="4 7" id="KW-1133">Transmembrane helix</keyword>
<organism evidence="8 9">
    <name type="scientific">Acanthosepion pharaonis</name>
    <name type="common">Pharaoh cuttlefish</name>
    <name type="synonym">Sepia pharaonis</name>
    <dbReference type="NCBI Taxonomy" id="158019"/>
    <lineage>
        <taxon>Eukaryota</taxon>
        <taxon>Metazoa</taxon>
        <taxon>Spiralia</taxon>
        <taxon>Lophotrochozoa</taxon>
        <taxon>Mollusca</taxon>
        <taxon>Cephalopoda</taxon>
        <taxon>Coleoidea</taxon>
        <taxon>Decapodiformes</taxon>
        <taxon>Sepiida</taxon>
        <taxon>Sepiina</taxon>
        <taxon>Sepiidae</taxon>
        <taxon>Acanthosepion</taxon>
    </lineage>
</organism>
<feature type="transmembrane region" description="Helical" evidence="7">
    <location>
        <begin position="241"/>
        <end position="265"/>
    </location>
</feature>
<name>A0A812CVJ0_ACAPH</name>
<reference evidence="8" key="1">
    <citation type="submission" date="2021-01" db="EMBL/GenBank/DDBJ databases">
        <authorList>
            <person name="Li R."/>
            <person name="Bekaert M."/>
        </authorList>
    </citation>
    <scope>NUCLEOTIDE SEQUENCE</scope>
    <source>
        <strain evidence="8">Farmed</strain>
    </source>
</reference>
<keyword evidence="3 7" id="KW-0812">Transmembrane</keyword>
<keyword evidence="2" id="KW-1003">Cell membrane</keyword>
<feature type="transmembrane region" description="Helical" evidence="7">
    <location>
        <begin position="272"/>
        <end position="290"/>
    </location>
</feature>
<evidence type="ECO:0000256" key="2">
    <source>
        <dbReference type="ARBA" id="ARBA00022475"/>
    </source>
</evidence>
<protein>
    <submittedName>
        <fullName evidence="8">Uncharacterized protein</fullName>
    </submittedName>
</protein>
<feature type="transmembrane region" description="Helical" evidence="7">
    <location>
        <begin position="66"/>
        <end position="86"/>
    </location>
</feature>
<dbReference type="InterPro" id="IPR050327">
    <property type="entry name" value="Proton-linked_MCT"/>
</dbReference>